<feature type="transmembrane region" description="Helical" evidence="1">
    <location>
        <begin position="12"/>
        <end position="37"/>
    </location>
</feature>
<dbReference type="EMBL" id="JAODUP010000022">
    <property type="protein sequence ID" value="KAK2167918.1"/>
    <property type="molecule type" value="Genomic_DNA"/>
</dbReference>
<feature type="transmembrane region" description="Helical" evidence="1">
    <location>
        <begin position="49"/>
        <end position="69"/>
    </location>
</feature>
<dbReference type="PANTHER" id="PTHR13568:SF9">
    <property type="entry name" value="TRANSMEMBRANE PROTEIN 203"/>
    <property type="match status" value="1"/>
</dbReference>
<evidence type="ECO:0000313" key="3">
    <source>
        <dbReference type="Proteomes" id="UP001208570"/>
    </source>
</evidence>
<organism evidence="2 3">
    <name type="scientific">Paralvinella palmiformis</name>
    <dbReference type="NCBI Taxonomy" id="53620"/>
    <lineage>
        <taxon>Eukaryota</taxon>
        <taxon>Metazoa</taxon>
        <taxon>Spiralia</taxon>
        <taxon>Lophotrochozoa</taxon>
        <taxon>Annelida</taxon>
        <taxon>Polychaeta</taxon>
        <taxon>Sedentaria</taxon>
        <taxon>Canalipalpata</taxon>
        <taxon>Terebellida</taxon>
        <taxon>Terebelliformia</taxon>
        <taxon>Alvinellidae</taxon>
        <taxon>Paralvinella</taxon>
    </lineage>
</organism>
<dbReference type="Proteomes" id="UP001208570">
    <property type="component" value="Unassembled WGS sequence"/>
</dbReference>
<keyword evidence="1" id="KW-0812">Transmembrane</keyword>
<dbReference type="AlphaFoldDB" id="A0AAD9NGN9"/>
<sequence>MGFFTLRELVDWLGLTVFEIFLHTFGVLIFSLLLVLHHEQVLQANAWQMFSPLFVCDGLAAYFCIIVFVRQCREKEFRNAITRLLSSLSLLVCFFVCKFLLCEKLEGQGLWSYGAVFAPIFVALQVLMARACQITNLDPDQVLMKTRDREREKKPLTATY</sequence>
<keyword evidence="1" id="KW-1133">Transmembrane helix</keyword>
<protein>
    <recommendedName>
        <fullName evidence="4">Transmembrane protein 203</fullName>
    </recommendedName>
</protein>
<dbReference type="GO" id="GO:0005783">
    <property type="term" value="C:endoplasmic reticulum"/>
    <property type="evidence" value="ECO:0007669"/>
    <property type="project" value="TreeGrafter"/>
</dbReference>
<dbReference type="CDD" id="cd22816">
    <property type="entry name" value="TMEM203"/>
    <property type="match status" value="1"/>
</dbReference>
<feature type="transmembrane region" description="Helical" evidence="1">
    <location>
        <begin position="81"/>
        <end position="101"/>
    </location>
</feature>
<evidence type="ECO:0000313" key="2">
    <source>
        <dbReference type="EMBL" id="KAK2167918.1"/>
    </source>
</evidence>
<feature type="transmembrane region" description="Helical" evidence="1">
    <location>
        <begin position="113"/>
        <end position="132"/>
    </location>
</feature>
<accession>A0AAD9NGN9</accession>
<proteinExistence type="predicted"/>
<keyword evidence="1" id="KW-0472">Membrane</keyword>
<dbReference type="GO" id="GO:0006874">
    <property type="term" value="P:intracellular calcium ion homeostasis"/>
    <property type="evidence" value="ECO:0007669"/>
    <property type="project" value="TreeGrafter"/>
</dbReference>
<evidence type="ECO:0008006" key="4">
    <source>
        <dbReference type="Google" id="ProtNLM"/>
    </source>
</evidence>
<keyword evidence="3" id="KW-1185">Reference proteome</keyword>
<comment type="caution">
    <text evidence="2">The sequence shown here is derived from an EMBL/GenBank/DDBJ whole genome shotgun (WGS) entry which is preliminary data.</text>
</comment>
<dbReference type="PANTHER" id="PTHR13568">
    <property type="entry name" value="FAM11A, B PROTEIN"/>
    <property type="match status" value="1"/>
</dbReference>
<gene>
    <name evidence="2" type="ORF">LSH36_22g03034</name>
</gene>
<evidence type="ECO:0000256" key="1">
    <source>
        <dbReference type="SAM" id="Phobius"/>
    </source>
</evidence>
<dbReference type="InterPro" id="IPR019396">
    <property type="entry name" value="TM_Fragile-X-F-assoc"/>
</dbReference>
<reference evidence="2" key="1">
    <citation type="journal article" date="2023" name="Mol. Biol. Evol.">
        <title>Third-Generation Sequencing Reveals the Adaptive Role of the Epigenome in Three Deep-Sea Polychaetes.</title>
        <authorList>
            <person name="Perez M."/>
            <person name="Aroh O."/>
            <person name="Sun Y."/>
            <person name="Lan Y."/>
            <person name="Juniper S.K."/>
            <person name="Young C.R."/>
            <person name="Angers B."/>
            <person name="Qian P.Y."/>
        </authorList>
    </citation>
    <scope>NUCLEOTIDE SEQUENCE</scope>
    <source>
        <strain evidence="2">P08H-3</strain>
    </source>
</reference>
<dbReference type="Pfam" id="PF10269">
    <property type="entry name" value="Tmemb_185A"/>
    <property type="match status" value="1"/>
</dbReference>
<name>A0AAD9NGN9_9ANNE</name>